<feature type="compositionally biased region" description="Polar residues" evidence="1">
    <location>
        <begin position="329"/>
        <end position="375"/>
    </location>
</feature>
<dbReference type="GO" id="GO:2000001">
    <property type="term" value="P:regulation of DNA damage checkpoint"/>
    <property type="evidence" value="ECO:0007669"/>
    <property type="project" value="TreeGrafter"/>
</dbReference>
<feature type="region of interest" description="Disordered" evidence="1">
    <location>
        <begin position="539"/>
        <end position="558"/>
    </location>
</feature>
<dbReference type="GO" id="GO:0031297">
    <property type="term" value="P:replication fork processing"/>
    <property type="evidence" value="ECO:0007669"/>
    <property type="project" value="TreeGrafter"/>
</dbReference>
<dbReference type="GO" id="GO:0043539">
    <property type="term" value="F:protein serine/threonine kinase activator activity"/>
    <property type="evidence" value="ECO:0007669"/>
    <property type="project" value="TreeGrafter"/>
</dbReference>
<keyword evidence="3" id="KW-1185">Reference proteome</keyword>
<dbReference type="GO" id="GO:0043596">
    <property type="term" value="C:nuclear replication fork"/>
    <property type="evidence" value="ECO:0007669"/>
    <property type="project" value="TreeGrafter"/>
</dbReference>
<reference evidence="2" key="2">
    <citation type="submission" date="2025-09" db="UniProtKB">
        <authorList>
            <consortium name="Ensembl"/>
        </authorList>
    </citation>
    <scope>IDENTIFICATION</scope>
</reference>
<sequence>MTRTSSRTSSGTPLLHRPTNPVKEEKRPLLEQLPSLRLSGGSLRRSEALCSGRVEPAAEIQLMFCLCLCSTAGRRSQSPPYSSAIPCTPDVQGPKPKKKSPRTNGVEDLLRLARQFDLNMFHQDEEEEDEDESSRQDESCFPGNLQPATNMAAGSEPQPPPDRLLVDDLDFLFDGPTQRLSGDLSQAPSQTRSASASVEVNRKPSVSGSGSATGKNKQDSVPIEFEDDWDNDDLLNDSLVLEMTQNPLSFMVPELCSTQKPAGSARAPERAAPGQSSLGRVTPRLVSLDKSSAGRVGPPAGSRVEKENLRPAAAFKPNRTFGSPRKSIEANTSSAQQVGSGSKNQNRFRSLSGPQLTGPTSSFKQEPQRTQNNLRTPAGTAETLGSNQVDFLDDDLDSLFSSEPVWDDPADDDLLCEMCDDLENQILIQVQLKTEPSTRQAPVPALQPTHRTWENRDRLDTAGRAVGSSLAAGVKQPIRFSQPKPAADTAFRSVQSEPPGAGPPPNTQHYTFKKPSNLVSIATVKGKCSAAEIEMKKQQALERRRQRLQAVGNRPGNS</sequence>
<proteinExistence type="predicted"/>
<dbReference type="Ensembl" id="ENSCVAT00000028602.1">
    <property type="protein sequence ID" value="ENSCVAP00000019427.1"/>
    <property type="gene ID" value="ENSCVAG00000022771.1"/>
</dbReference>
<feature type="region of interest" description="Disordered" evidence="1">
    <location>
        <begin position="259"/>
        <end position="381"/>
    </location>
</feature>
<feature type="region of interest" description="Disordered" evidence="1">
    <location>
        <begin position="1"/>
        <end position="29"/>
    </location>
</feature>
<name>A0A3Q2DJU4_CYPVA</name>
<dbReference type="GO" id="GO:0006974">
    <property type="term" value="P:DNA damage response"/>
    <property type="evidence" value="ECO:0007669"/>
    <property type="project" value="TreeGrafter"/>
</dbReference>
<dbReference type="InterPro" id="IPR029406">
    <property type="entry name" value="ETAA1"/>
</dbReference>
<feature type="region of interest" description="Disordered" evidence="1">
    <location>
        <begin position="78"/>
        <end position="106"/>
    </location>
</feature>
<dbReference type="PANTHER" id="PTHR16434:SF4">
    <property type="entry name" value="ETAA1 ACTIVATOR OF ATR KINASE"/>
    <property type="match status" value="1"/>
</dbReference>
<feature type="compositionally biased region" description="Low complexity" evidence="1">
    <location>
        <begin position="1"/>
        <end position="12"/>
    </location>
</feature>
<evidence type="ECO:0000256" key="1">
    <source>
        <dbReference type="SAM" id="MobiDB-lite"/>
    </source>
</evidence>
<feature type="region of interest" description="Disordered" evidence="1">
    <location>
        <begin position="124"/>
        <end position="222"/>
    </location>
</feature>
<evidence type="ECO:0000313" key="3">
    <source>
        <dbReference type="Proteomes" id="UP000265020"/>
    </source>
</evidence>
<dbReference type="AlphaFoldDB" id="A0A3Q2DJU4"/>
<dbReference type="STRING" id="28743.ENSCVAP00000019427"/>
<evidence type="ECO:0000313" key="2">
    <source>
        <dbReference type="Ensembl" id="ENSCVAP00000019427.1"/>
    </source>
</evidence>
<dbReference type="PANTHER" id="PTHR16434">
    <property type="entry name" value="EWING'S TUMOR-ASSOCIATED ANTIGEN 1 ETAA1"/>
    <property type="match status" value="1"/>
</dbReference>
<feature type="compositionally biased region" description="Polar residues" evidence="1">
    <location>
        <begin position="178"/>
        <end position="215"/>
    </location>
</feature>
<protein>
    <submittedName>
        <fullName evidence="2">Ewing's tumor-associated antigen 1 homolog</fullName>
    </submittedName>
</protein>
<organism evidence="2 3">
    <name type="scientific">Cyprinodon variegatus</name>
    <name type="common">Sheepshead minnow</name>
    <dbReference type="NCBI Taxonomy" id="28743"/>
    <lineage>
        <taxon>Eukaryota</taxon>
        <taxon>Metazoa</taxon>
        <taxon>Chordata</taxon>
        <taxon>Craniata</taxon>
        <taxon>Vertebrata</taxon>
        <taxon>Euteleostomi</taxon>
        <taxon>Actinopterygii</taxon>
        <taxon>Neopterygii</taxon>
        <taxon>Teleostei</taxon>
        <taxon>Neoteleostei</taxon>
        <taxon>Acanthomorphata</taxon>
        <taxon>Ovalentaria</taxon>
        <taxon>Atherinomorphae</taxon>
        <taxon>Cyprinodontiformes</taxon>
        <taxon>Cyprinodontidae</taxon>
        <taxon>Cyprinodon</taxon>
    </lineage>
</organism>
<reference evidence="2" key="1">
    <citation type="submission" date="2025-08" db="UniProtKB">
        <authorList>
            <consortium name="Ensembl"/>
        </authorList>
    </citation>
    <scope>IDENTIFICATION</scope>
</reference>
<accession>A0A3Q2DJU4</accession>
<feature type="region of interest" description="Disordered" evidence="1">
    <location>
        <begin position="481"/>
        <end position="512"/>
    </location>
</feature>
<dbReference type="Proteomes" id="UP000265020">
    <property type="component" value="Unassembled WGS sequence"/>
</dbReference>
<dbReference type="GeneTree" id="ENSGT01030000235154"/>